<comment type="caution">
    <text evidence="3">The sequence shown here is derived from an EMBL/GenBank/DDBJ whole genome shotgun (WGS) entry which is preliminary data.</text>
</comment>
<dbReference type="Proteomes" id="UP000236845">
    <property type="component" value="Unassembled WGS sequence"/>
</dbReference>
<organism evidence="3 4">
    <name type="scientific">Candidatus Kerfeldbacteria bacterium CG08_land_8_20_14_0_20_43_14</name>
    <dbReference type="NCBI Taxonomy" id="2014246"/>
    <lineage>
        <taxon>Bacteria</taxon>
        <taxon>Candidatus Kerfeldiibacteriota</taxon>
    </lineage>
</organism>
<gene>
    <name evidence="3" type="ORF">COT26_02395</name>
</gene>
<proteinExistence type="predicted"/>
<evidence type="ECO:0000256" key="1">
    <source>
        <dbReference type="SAM" id="MobiDB-lite"/>
    </source>
</evidence>
<reference evidence="4" key="1">
    <citation type="submission" date="2017-09" db="EMBL/GenBank/DDBJ databases">
        <title>Depth-based differentiation of microbial function through sediment-hosted aquifers and enrichment of novel symbionts in the deep terrestrial subsurface.</title>
        <authorList>
            <person name="Probst A.J."/>
            <person name="Ladd B."/>
            <person name="Jarett J.K."/>
            <person name="Geller-Mcgrath D.E."/>
            <person name="Sieber C.M.K."/>
            <person name="Emerson J.B."/>
            <person name="Anantharaman K."/>
            <person name="Thomas B.C."/>
            <person name="Malmstrom R."/>
            <person name="Stieglmeier M."/>
            <person name="Klingl A."/>
            <person name="Woyke T."/>
            <person name="Ryan C.M."/>
            <person name="Banfield J.F."/>
        </authorList>
    </citation>
    <scope>NUCLEOTIDE SEQUENCE [LARGE SCALE GENOMIC DNA]</scope>
</reference>
<sequence>MRMSWEQLKNLPVVTLAGVKLGHVVGIIFDPETHGILQYEIRQGSVFSRRVLLVSATQVISVTAEKMTVEDLVGMNKAEAETSGSPAANPTITTLASRG</sequence>
<dbReference type="InterPro" id="IPR027275">
    <property type="entry name" value="PRC-brl_dom"/>
</dbReference>
<dbReference type="Gene3D" id="2.30.30.240">
    <property type="entry name" value="PRC-barrel domain"/>
    <property type="match status" value="1"/>
</dbReference>
<accession>A0A2H0YQ47</accession>
<feature type="region of interest" description="Disordered" evidence="1">
    <location>
        <begin position="78"/>
        <end position="99"/>
    </location>
</feature>
<evidence type="ECO:0000259" key="2">
    <source>
        <dbReference type="Pfam" id="PF05239"/>
    </source>
</evidence>
<dbReference type="SUPFAM" id="SSF50346">
    <property type="entry name" value="PRC-barrel domain"/>
    <property type="match status" value="1"/>
</dbReference>
<dbReference type="InterPro" id="IPR011033">
    <property type="entry name" value="PRC_barrel-like_sf"/>
</dbReference>
<evidence type="ECO:0000313" key="3">
    <source>
        <dbReference type="EMBL" id="PIS40617.1"/>
    </source>
</evidence>
<dbReference type="EMBL" id="PEXW01000054">
    <property type="protein sequence ID" value="PIS40617.1"/>
    <property type="molecule type" value="Genomic_DNA"/>
</dbReference>
<dbReference type="Pfam" id="PF05239">
    <property type="entry name" value="PRC"/>
    <property type="match status" value="1"/>
</dbReference>
<dbReference type="AlphaFoldDB" id="A0A2H0YQ47"/>
<protein>
    <recommendedName>
        <fullName evidence="2">PRC-barrel domain-containing protein</fullName>
    </recommendedName>
</protein>
<name>A0A2H0YQ47_9BACT</name>
<feature type="domain" description="PRC-barrel" evidence="2">
    <location>
        <begin position="4"/>
        <end position="71"/>
    </location>
</feature>
<feature type="compositionally biased region" description="Polar residues" evidence="1">
    <location>
        <begin position="82"/>
        <end position="99"/>
    </location>
</feature>
<evidence type="ECO:0000313" key="4">
    <source>
        <dbReference type="Proteomes" id="UP000236845"/>
    </source>
</evidence>